<reference evidence="3 4" key="1">
    <citation type="submission" date="2023-11" db="EMBL/GenBank/DDBJ databases">
        <authorList>
            <person name="Okamura Y."/>
        </authorList>
    </citation>
    <scope>NUCLEOTIDE SEQUENCE [LARGE SCALE GENOMIC DNA]</scope>
</reference>
<dbReference type="PROSITE" id="PS50158">
    <property type="entry name" value="ZF_CCHC"/>
    <property type="match status" value="1"/>
</dbReference>
<dbReference type="Pfam" id="PF22936">
    <property type="entry name" value="Pol_BBD"/>
    <property type="match status" value="1"/>
</dbReference>
<dbReference type="EMBL" id="CAVLEF010000066">
    <property type="protein sequence ID" value="CAK1550160.1"/>
    <property type="molecule type" value="Genomic_DNA"/>
</dbReference>
<dbReference type="InterPro" id="IPR001878">
    <property type="entry name" value="Znf_CCHC"/>
</dbReference>
<name>A0AAV1JLH3_9NEOP</name>
<evidence type="ECO:0000313" key="3">
    <source>
        <dbReference type="EMBL" id="CAK1550160.1"/>
    </source>
</evidence>
<comment type="caution">
    <text evidence="3">The sequence shown here is derived from an EMBL/GenBank/DDBJ whole genome shotgun (WGS) entry which is preliminary data.</text>
</comment>
<organism evidence="3 4">
    <name type="scientific">Leptosia nina</name>
    <dbReference type="NCBI Taxonomy" id="320188"/>
    <lineage>
        <taxon>Eukaryota</taxon>
        <taxon>Metazoa</taxon>
        <taxon>Ecdysozoa</taxon>
        <taxon>Arthropoda</taxon>
        <taxon>Hexapoda</taxon>
        <taxon>Insecta</taxon>
        <taxon>Pterygota</taxon>
        <taxon>Neoptera</taxon>
        <taxon>Endopterygota</taxon>
        <taxon>Lepidoptera</taxon>
        <taxon>Glossata</taxon>
        <taxon>Ditrysia</taxon>
        <taxon>Papilionoidea</taxon>
        <taxon>Pieridae</taxon>
        <taxon>Pierinae</taxon>
        <taxon>Leptosia</taxon>
    </lineage>
</organism>
<protein>
    <recommendedName>
        <fullName evidence="2">CCHC-type domain-containing protein</fullName>
    </recommendedName>
</protein>
<evidence type="ECO:0000259" key="2">
    <source>
        <dbReference type="PROSITE" id="PS50158"/>
    </source>
</evidence>
<evidence type="ECO:0000256" key="1">
    <source>
        <dbReference type="PROSITE-ProRule" id="PRU00047"/>
    </source>
</evidence>
<dbReference type="InterPro" id="IPR036875">
    <property type="entry name" value="Znf_CCHC_sf"/>
</dbReference>
<dbReference type="SMART" id="SM00343">
    <property type="entry name" value="ZnF_C2HC"/>
    <property type="match status" value="1"/>
</dbReference>
<gene>
    <name evidence="3" type="ORF">LNINA_LOCUS9399</name>
</gene>
<dbReference type="GO" id="GO:0008270">
    <property type="term" value="F:zinc ion binding"/>
    <property type="evidence" value="ECO:0007669"/>
    <property type="project" value="UniProtKB-KW"/>
</dbReference>
<keyword evidence="4" id="KW-1185">Reference proteome</keyword>
<evidence type="ECO:0000313" key="4">
    <source>
        <dbReference type="Proteomes" id="UP001497472"/>
    </source>
</evidence>
<dbReference type="AlphaFoldDB" id="A0AAV1JLH3"/>
<keyword evidence="1" id="KW-0862">Zinc</keyword>
<feature type="domain" description="CCHC-type" evidence="2">
    <location>
        <begin position="46"/>
        <end position="62"/>
    </location>
</feature>
<dbReference type="Gene3D" id="4.10.60.10">
    <property type="entry name" value="Zinc finger, CCHC-type"/>
    <property type="match status" value="1"/>
</dbReference>
<dbReference type="GO" id="GO:0003676">
    <property type="term" value="F:nucleic acid binding"/>
    <property type="evidence" value="ECO:0007669"/>
    <property type="project" value="InterPro"/>
</dbReference>
<proteinExistence type="predicted"/>
<sequence length="282" mass="31522">MIVRSQEVLFSTEGSTVAKIATSVIEVTKMTALVATINKSDKQKIKCYKCQEFGHYKNQCTKEPNQQHVLKTTNAFSAVFLSGNYSKNDFYVDSGASVHLTPDVNVVKNPCFSPRIKEIIAANKSAMPVVCSGDVNIITKTSSTRYEVTLKEVSCVPNLSTNLISISQLIKNGNSVELKDNCCYIYNQENSLVGMADEINGLYKLRLENEQCLFTSSIASTSSEVWHRRMGYLNMNDLKKMRDGVVTGITYSDKSEINKGTQEQGAANHWMQSMLMFADQWR</sequence>
<dbReference type="Pfam" id="PF00098">
    <property type="entry name" value="zf-CCHC"/>
    <property type="match status" value="1"/>
</dbReference>
<dbReference type="Pfam" id="PF13976">
    <property type="entry name" value="gag_pre-integrs"/>
    <property type="match status" value="1"/>
</dbReference>
<keyword evidence="1" id="KW-0863">Zinc-finger</keyword>
<dbReference type="Proteomes" id="UP001497472">
    <property type="component" value="Unassembled WGS sequence"/>
</dbReference>
<keyword evidence="1" id="KW-0479">Metal-binding</keyword>
<dbReference type="InterPro" id="IPR025724">
    <property type="entry name" value="GAG-pre-integrase_dom"/>
</dbReference>
<accession>A0AAV1JLH3</accession>
<dbReference type="InterPro" id="IPR054722">
    <property type="entry name" value="PolX-like_BBD"/>
</dbReference>
<dbReference type="SUPFAM" id="SSF57756">
    <property type="entry name" value="Retrovirus zinc finger-like domains"/>
    <property type="match status" value="1"/>
</dbReference>